<reference evidence="1" key="1">
    <citation type="submission" date="2022-06" db="EMBL/GenBank/DDBJ databases">
        <title>Phylogenomic reconstructions and comparative analyses of Kickxellomycotina fungi.</title>
        <authorList>
            <person name="Reynolds N.K."/>
            <person name="Stajich J.E."/>
            <person name="Barry K."/>
            <person name="Grigoriev I.V."/>
            <person name="Crous P."/>
            <person name="Smith M.E."/>
        </authorList>
    </citation>
    <scope>NUCLEOTIDE SEQUENCE</scope>
    <source>
        <strain evidence="1">RSA 2271</strain>
    </source>
</reference>
<evidence type="ECO:0000313" key="1">
    <source>
        <dbReference type="EMBL" id="KAJ1679319.1"/>
    </source>
</evidence>
<sequence>MDTIIQFDDGSLRDANILDDIEDIDTIVIDDGRGESQFLPAAANNGRFSLYDSSSEHIYPPQGSISQQGSDEVSRYTGIGRSDSRNSVASSVRSASGQLTDRRKPQAGSD</sequence>
<gene>
    <name evidence="1" type="ORF">EV182_002290</name>
</gene>
<name>A0ACC1HRZ1_9FUNG</name>
<comment type="caution">
    <text evidence="1">The sequence shown here is derived from an EMBL/GenBank/DDBJ whole genome shotgun (WGS) entry which is preliminary data.</text>
</comment>
<accession>A0ACC1HRZ1</accession>
<keyword evidence="2" id="KW-1185">Reference proteome</keyword>
<dbReference type="EMBL" id="JAMZIH010000455">
    <property type="protein sequence ID" value="KAJ1679319.1"/>
    <property type="molecule type" value="Genomic_DNA"/>
</dbReference>
<evidence type="ECO:0000313" key="2">
    <source>
        <dbReference type="Proteomes" id="UP001145114"/>
    </source>
</evidence>
<protein>
    <submittedName>
        <fullName evidence="1">Uncharacterized protein</fullName>
    </submittedName>
</protein>
<organism evidence="1 2">
    <name type="scientific">Spiromyces aspiralis</name>
    <dbReference type="NCBI Taxonomy" id="68401"/>
    <lineage>
        <taxon>Eukaryota</taxon>
        <taxon>Fungi</taxon>
        <taxon>Fungi incertae sedis</taxon>
        <taxon>Zoopagomycota</taxon>
        <taxon>Kickxellomycotina</taxon>
        <taxon>Kickxellomycetes</taxon>
        <taxon>Kickxellales</taxon>
        <taxon>Kickxellaceae</taxon>
        <taxon>Spiromyces</taxon>
    </lineage>
</organism>
<dbReference type="Proteomes" id="UP001145114">
    <property type="component" value="Unassembled WGS sequence"/>
</dbReference>
<proteinExistence type="predicted"/>